<evidence type="ECO:0000256" key="1">
    <source>
        <dbReference type="ARBA" id="ARBA00004245"/>
    </source>
</evidence>
<comment type="subcellular location">
    <subcellularLocation>
        <location evidence="1">Cytoplasm</location>
        <location evidence="1">Cytoskeleton</location>
    </subcellularLocation>
</comment>
<dbReference type="SUPFAM" id="SSF54695">
    <property type="entry name" value="POZ domain"/>
    <property type="match status" value="1"/>
</dbReference>
<dbReference type="AlphaFoldDB" id="A0A7L0PIP7"/>
<dbReference type="PANTHER" id="PTHR45632:SF3">
    <property type="entry name" value="KELCH-LIKE PROTEIN 32"/>
    <property type="match status" value="1"/>
</dbReference>
<reference evidence="10 11" key="1">
    <citation type="submission" date="2019-09" db="EMBL/GenBank/DDBJ databases">
        <title>Bird 10,000 Genomes (B10K) Project - Family phase.</title>
        <authorList>
            <person name="Zhang G."/>
        </authorList>
    </citation>
    <scope>NUCLEOTIDE SEQUENCE [LARGE SCALE GENOMIC DNA]</scope>
    <source>
        <strain evidence="10">B10K-DU-001-44</strain>
        <tissue evidence="10">Muscle</tissue>
    </source>
</reference>
<evidence type="ECO:0000256" key="6">
    <source>
        <dbReference type="ARBA" id="ARBA00022786"/>
    </source>
</evidence>
<dbReference type="UniPathway" id="UPA00143"/>
<dbReference type="Gene3D" id="2.120.10.80">
    <property type="entry name" value="Kelch-type beta propeller"/>
    <property type="match status" value="1"/>
</dbReference>
<keyword evidence="6" id="KW-0833">Ubl conjugation pathway</keyword>
<sequence length="535" mass="59150">RLLSHRHGMAASTGNGGSGTAAATGEPAHAVSLLRGLSALRAERSLLDVTVVAGGREFGAHRAVLAAASGYFRAMFGGALREARAERVRLHGVEPECLARLLDFAYTGRVGGLGPDIAERLLRAADLLQFPADEAAFQLALRWARADPAARAPLLPQLLAHVRLPFVRRFYLLAHVEGEPLVARCPPCLRLLREARDFQAARLDRHDRGPCARMRPRPSTGLAEILVLVGGCDRDCDELVTVDCYNPRTGHWRYLAEFPEHLGGGYSVAALGNDIYVTGGSDGSRLYDCVWRYNSSVNEWTEVSPMLKAREYHSSTVLDGLLYVIASDSTERYDHSLDSWEALQPMLYPMDNCSTTSCRGKLFAIGSLAGKESMVMQCYDPDSDLWSLVNCGHLPPWSFAPKTVTLNGLMYFIRDDSAEVDVYNPAKNEWDKIPAMLQVHVGGSVAVLGGKLYVSGGYDNTFELSDVLEAYDPETRTWSVVGRLPEPIFWHGSVSIFRQFMPETTQEDDSITLDNTINLNRQRQNLHNQNLNELR</sequence>
<keyword evidence="4" id="KW-0963">Cytoplasm</keyword>
<dbReference type="GO" id="GO:0016567">
    <property type="term" value="P:protein ubiquitination"/>
    <property type="evidence" value="ECO:0007669"/>
    <property type="project" value="UniProtKB-UniPathway"/>
</dbReference>
<evidence type="ECO:0000256" key="8">
    <source>
        <dbReference type="SAM" id="MobiDB-lite"/>
    </source>
</evidence>
<dbReference type="SMART" id="SM00612">
    <property type="entry name" value="Kelch"/>
    <property type="match status" value="5"/>
</dbReference>
<feature type="non-terminal residue" evidence="10">
    <location>
        <position position="535"/>
    </location>
</feature>
<organism evidence="10 11">
    <name type="scientific">Mesembrinibis cayennensis</name>
    <dbReference type="NCBI Taxonomy" id="1118748"/>
    <lineage>
        <taxon>Eukaryota</taxon>
        <taxon>Metazoa</taxon>
        <taxon>Chordata</taxon>
        <taxon>Craniata</taxon>
        <taxon>Vertebrata</taxon>
        <taxon>Euteleostomi</taxon>
        <taxon>Archelosauria</taxon>
        <taxon>Archosauria</taxon>
        <taxon>Dinosauria</taxon>
        <taxon>Saurischia</taxon>
        <taxon>Theropoda</taxon>
        <taxon>Coelurosauria</taxon>
        <taxon>Aves</taxon>
        <taxon>Neognathae</taxon>
        <taxon>Neoaves</taxon>
        <taxon>Aequornithes</taxon>
        <taxon>Pelecaniformes</taxon>
        <taxon>Threskiornithidae</taxon>
        <taxon>Mesembrinibis</taxon>
    </lineage>
</organism>
<keyword evidence="5" id="KW-0677">Repeat</keyword>
<evidence type="ECO:0000313" key="11">
    <source>
        <dbReference type="Proteomes" id="UP000574277"/>
    </source>
</evidence>
<dbReference type="Pfam" id="PF01344">
    <property type="entry name" value="Kelch_1"/>
    <property type="match status" value="3"/>
</dbReference>
<dbReference type="GO" id="GO:0005856">
    <property type="term" value="C:cytoskeleton"/>
    <property type="evidence" value="ECO:0007669"/>
    <property type="project" value="UniProtKB-SubCell"/>
</dbReference>
<evidence type="ECO:0000256" key="3">
    <source>
        <dbReference type="ARBA" id="ARBA00022441"/>
    </source>
</evidence>
<gene>
    <name evidence="10" type="primary">Klhl21</name>
    <name evidence="10" type="ORF">MESCAY_R09555</name>
</gene>
<feature type="domain" description="BTB" evidence="9">
    <location>
        <begin position="47"/>
        <end position="110"/>
    </location>
</feature>
<evidence type="ECO:0000256" key="2">
    <source>
        <dbReference type="ARBA" id="ARBA00004906"/>
    </source>
</evidence>
<feature type="region of interest" description="Disordered" evidence="8">
    <location>
        <begin position="1"/>
        <end position="24"/>
    </location>
</feature>
<dbReference type="InterPro" id="IPR015915">
    <property type="entry name" value="Kelch-typ_b-propeller"/>
</dbReference>
<dbReference type="SUPFAM" id="SSF117281">
    <property type="entry name" value="Kelch motif"/>
    <property type="match status" value="1"/>
</dbReference>
<dbReference type="InterPro" id="IPR011333">
    <property type="entry name" value="SKP1/BTB/POZ_sf"/>
</dbReference>
<dbReference type="Pfam" id="PF00651">
    <property type="entry name" value="BTB"/>
    <property type="match status" value="1"/>
</dbReference>
<keyword evidence="3" id="KW-0880">Kelch repeat</keyword>
<evidence type="ECO:0000256" key="5">
    <source>
        <dbReference type="ARBA" id="ARBA00022737"/>
    </source>
</evidence>
<dbReference type="InterPro" id="IPR006652">
    <property type="entry name" value="Kelch_1"/>
</dbReference>
<keyword evidence="11" id="KW-1185">Reference proteome</keyword>
<dbReference type="InterPro" id="IPR017096">
    <property type="entry name" value="BTB-kelch_protein"/>
</dbReference>
<dbReference type="PROSITE" id="PS50097">
    <property type="entry name" value="BTB"/>
    <property type="match status" value="1"/>
</dbReference>
<dbReference type="SMART" id="SM00225">
    <property type="entry name" value="BTB"/>
    <property type="match status" value="1"/>
</dbReference>
<evidence type="ECO:0000259" key="9">
    <source>
        <dbReference type="PROSITE" id="PS50097"/>
    </source>
</evidence>
<dbReference type="SMART" id="SM00875">
    <property type="entry name" value="BACK"/>
    <property type="match status" value="1"/>
</dbReference>
<comment type="pathway">
    <text evidence="2">Protein modification; protein ubiquitination.</text>
</comment>
<name>A0A7L0PIP7_9AVES</name>
<evidence type="ECO:0000256" key="4">
    <source>
        <dbReference type="ARBA" id="ARBA00022490"/>
    </source>
</evidence>
<comment type="caution">
    <text evidence="10">The sequence shown here is derived from an EMBL/GenBank/DDBJ whole genome shotgun (WGS) entry which is preliminary data.</text>
</comment>
<dbReference type="FunFam" id="2.120.10.80:FF:000044">
    <property type="entry name" value="Kelch-like family member 21"/>
    <property type="match status" value="1"/>
</dbReference>
<evidence type="ECO:0000256" key="7">
    <source>
        <dbReference type="ARBA" id="ARBA00023212"/>
    </source>
</evidence>
<dbReference type="EMBL" id="VXAT01009255">
    <property type="protein sequence ID" value="NXL04983.1"/>
    <property type="molecule type" value="Genomic_DNA"/>
</dbReference>
<dbReference type="PANTHER" id="PTHR45632">
    <property type="entry name" value="LD33804P"/>
    <property type="match status" value="1"/>
</dbReference>
<protein>
    <submittedName>
        <fullName evidence="10">KLH21 protein</fullName>
    </submittedName>
</protein>
<feature type="non-terminal residue" evidence="10">
    <location>
        <position position="1"/>
    </location>
</feature>
<evidence type="ECO:0000313" key="10">
    <source>
        <dbReference type="EMBL" id="NXL04983.1"/>
    </source>
</evidence>
<dbReference type="InterPro" id="IPR011705">
    <property type="entry name" value="BACK"/>
</dbReference>
<dbReference type="PIRSF" id="PIRSF037037">
    <property type="entry name" value="Kelch-like_protein_gigaxonin"/>
    <property type="match status" value="1"/>
</dbReference>
<dbReference type="Gene3D" id="3.30.710.10">
    <property type="entry name" value="Potassium Channel Kv1.1, Chain A"/>
    <property type="match status" value="1"/>
</dbReference>
<dbReference type="InterPro" id="IPR000210">
    <property type="entry name" value="BTB/POZ_dom"/>
</dbReference>
<dbReference type="Proteomes" id="UP000574277">
    <property type="component" value="Unassembled WGS sequence"/>
</dbReference>
<accession>A0A7L0PIP7</accession>
<proteinExistence type="predicted"/>
<keyword evidence="7" id="KW-0206">Cytoskeleton</keyword>